<gene>
    <name evidence="1" type="ORF">AWN68_18450</name>
</gene>
<keyword evidence="2" id="KW-1185">Reference proteome</keyword>
<evidence type="ECO:0000313" key="2">
    <source>
        <dbReference type="Proteomes" id="UP000075615"/>
    </source>
</evidence>
<accession>A0A150XE11</accession>
<evidence type="ECO:0000313" key="1">
    <source>
        <dbReference type="EMBL" id="KYG76965.1"/>
    </source>
</evidence>
<dbReference type="STRING" id="296218.AWN68_18450"/>
<dbReference type="PROSITE" id="PS51257">
    <property type="entry name" value="PROKAR_LIPOPROTEIN"/>
    <property type="match status" value="1"/>
</dbReference>
<proteinExistence type="predicted"/>
<dbReference type="OrthoDB" id="1494023at2"/>
<comment type="caution">
    <text evidence="1">The sequence shown here is derived from an EMBL/GenBank/DDBJ whole genome shotgun (WGS) entry which is preliminary data.</text>
</comment>
<protein>
    <submittedName>
        <fullName evidence="1">Uncharacterized protein</fullName>
    </submittedName>
</protein>
<name>A0A150XE11_9BACT</name>
<dbReference type="Proteomes" id="UP000075615">
    <property type="component" value="Unassembled WGS sequence"/>
</dbReference>
<dbReference type="RefSeq" id="WP_068415423.1">
    <property type="nucleotide sequence ID" value="NZ_LRDB01000017.1"/>
</dbReference>
<dbReference type="EMBL" id="LRDB01000017">
    <property type="protein sequence ID" value="KYG76965.1"/>
    <property type="molecule type" value="Genomic_DNA"/>
</dbReference>
<sequence>MKTYKSILILILVLFSCGSDRSLYGFWRLDLHQPGQSLSIPYELFFNEEALYLTDEYSFIYQTNYVIKDDSISLTFSNGNTWKTSFIKKSGNLILGNGSYYKNDSGHFDPNQQYDLINFKTDEVLNPNANMLFIHLMKMNDSLQVRLNDVIKDLSQIPEYINRGHGISNQPLALFIGEEVTFNDLVEVYQWLQISGLNEVTLITGHKVLAEFYIQRDQISINQQALDSFIRFKNIPPAPQKPKSNEQDRSVIEIQNSIDLEQLEKLVDSQKYLIRIDERIDLLDYLKLCEIIEHNPNLQKEIN</sequence>
<organism evidence="1 2">
    <name type="scientific">Roseivirga echinicomitans</name>
    <dbReference type="NCBI Taxonomy" id="296218"/>
    <lineage>
        <taxon>Bacteria</taxon>
        <taxon>Pseudomonadati</taxon>
        <taxon>Bacteroidota</taxon>
        <taxon>Cytophagia</taxon>
        <taxon>Cytophagales</taxon>
        <taxon>Roseivirgaceae</taxon>
        <taxon>Roseivirga</taxon>
    </lineage>
</organism>
<dbReference type="AlphaFoldDB" id="A0A150XE11"/>
<reference evidence="1 2" key="1">
    <citation type="submission" date="2016-01" db="EMBL/GenBank/DDBJ databases">
        <title>Genome sequencing of Roseivirga echinicomitans KMM 6058.</title>
        <authorList>
            <person name="Selvaratnam C."/>
            <person name="Thevarajoo S."/>
            <person name="Goh K.M."/>
            <person name="Ee R."/>
            <person name="Chan K.-G."/>
            <person name="Chong C.S."/>
        </authorList>
    </citation>
    <scope>NUCLEOTIDE SEQUENCE [LARGE SCALE GENOMIC DNA]</scope>
    <source>
        <strain evidence="1 2">KMM 6058</strain>
    </source>
</reference>